<protein>
    <submittedName>
        <fullName evidence="1">Uncharacterized protein</fullName>
    </submittedName>
</protein>
<proteinExistence type="predicted"/>
<evidence type="ECO:0000313" key="1">
    <source>
        <dbReference type="EMBL" id="KAF4944509.1"/>
    </source>
</evidence>
<comment type="caution">
    <text evidence="1">The sequence shown here is derived from an EMBL/GenBank/DDBJ whole genome shotgun (WGS) entry which is preliminary data.</text>
</comment>
<reference evidence="1" key="2">
    <citation type="submission" date="2020-05" db="EMBL/GenBank/DDBJ databases">
        <authorList>
            <person name="Kim H.-S."/>
            <person name="Proctor R.H."/>
            <person name="Brown D.W."/>
        </authorList>
    </citation>
    <scope>NUCLEOTIDE SEQUENCE</scope>
    <source>
        <strain evidence="1">NRRL 20472</strain>
    </source>
</reference>
<name>A0A8H4WNX7_9HYPO</name>
<sequence length="165" mass="18778">MPHSQPSSPQTQSDSLSAVATVDLFFPQPALPSFLVDQAVGDILRELAARQLADREARYFVKHCLENISPGDKEFLALFRWRVEVVPLGGKPTVPVLPRIVIYELRRAIISDLMHYRSSGLINDWDWESQRHAWSHSADLVFQRLRETVSFVAGYMGSDIRTWGE</sequence>
<keyword evidence="2" id="KW-1185">Reference proteome</keyword>
<dbReference type="EMBL" id="JABEXW010001334">
    <property type="protein sequence ID" value="KAF4944509.1"/>
    <property type="molecule type" value="Genomic_DNA"/>
</dbReference>
<dbReference type="Proteomes" id="UP000622797">
    <property type="component" value="Unassembled WGS sequence"/>
</dbReference>
<dbReference type="AlphaFoldDB" id="A0A8H4WNX7"/>
<organism evidence="1 2">
    <name type="scientific">Fusarium sarcochroum</name>
    <dbReference type="NCBI Taxonomy" id="1208366"/>
    <lineage>
        <taxon>Eukaryota</taxon>
        <taxon>Fungi</taxon>
        <taxon>Dikarya</taxon>
        <taxon>Ascomycota</taxon>
        <taxon>Pezizomycotina</taxon>
        <taxon>Sordariomycetes</taxon>
        <taxon>Hypocreomycetidae</taxon>
        <taxon>Hypocreales</taxon>
        <taxon>Nectriaceae</taxon>
        <taxon>Fusarium</taxon>
        <taxon>Fusarium lateritium species complex</taxon>
    </lineage>
</organism>
<gene>
    <name evidence="1" type="ORF">FSARC_14654</name>
</gene>
<accession>A0A8H4WNX7</accession>
<dbReference type="OrthoDB" id="10379172at2759"/>
<reference evidence="1" key="1">
    <citation type="journal article" date="2020" name="BMC Genomics">
        <title>Correction to: Identification and distribution of gene clusters required for synthesis of sphingolipid metabolism inhibitors in diverse species of the filamentous fungus Fusarium.</title>
        <authorList>
            <person name="Kim H.S."/>
            <person name="Lohmar J.M."/>
            <person name="Busman M."/>
            <person name="Brown D.W."/>
            <person name="Naumann T.A."/>
            <person name="Divon H.H."/>
            <person name="Lysoe E."/>
            <person name="Uhlig S."/>
            <person name="Proctor R.H."/>
        </authorList>
    </citation>
    <scope>NUCLEOTIDE SEQUENCE</scope>
    <source>
        <strain evidence="1">NRRL 20472</strain>
    </source>
</reference>
<evidence type="ECO:0000313" key="2">
    <source>
        <dbReference type="Proteomes" id="UP000622797"/>
    </source>
</evidence>